<feature type="domain" description="Suppressor of fused-like" evidence="1">
    <location>
        <begin position="213"/>
        <end position="364"/>
    </location>
</feature>
<dbReference type="EMBL" id="FQZB01000006">
    <property type="protein sequence ID" value="SHJ12140.1"/>
    <property type="molecule type" value="Genomic_DNA"/>
</dbReference>
<keyword evidence="3" id="KW-1185">Reference proteome</keyword>
<dbReference type="Proteomes" id="UP000184310">
    <property type="component" value="Unassembled WGS sequence"/>
</dbReference>
<dbReference type="RefSeq" id="WP_072985921.1">
    <property type="nucleotide sequence ID" value="NZ_FQZB01000006.1"/>
</dbReference>
<evidence type="ECO:0000313" key="2">
    <source>
        <dbReference type="EMBL" id="SHJ12140.1"/>
    </source>
</evidence>
<dbReference type="OrthoDB" id="333049at2"/>
<protein>
    <submittedName>
        <fullName evidence="2">Suppressor of fused protein (SUFU)</fullName>
    </submittedName>
</protein>
<dbReference type="Pfam" id="PF05076">
    <property type="entry name" value="SUFU"/>
    <property type="match status" value="1"/>
</dbReference>
<organism evidence="2 3">
    <name type="scientific">Clostridium cavendishii DSM 21758</name>
    <dbReference type="NCBI Taxonomy" id="1121302"/>
    <lineage>
        <taxon>Bacteria</taxon>
        <taxon>Bacillati</taxon>
        <taxon>Bacillota</taxon>
        <taxon>Clostridia</taxon>
        <taxon>Eubacteriales</taxon>
        <taxon>Clostridiaceae</taxon>
        <taxon>Clostridium</taxon>
    </lineage>
</organism>
<name>A0A1M6GQH9_9CLOT</name>
<dbReference type="AlphaFoldDB" id="A0A1M6GQH9"/>
<evidence type="ECO:0000259" key="1">
    <source>
        <dbReference type="Pfam" id="PF05076"/>
    </source>
</evidence>
<proteinExistence type="predicted"/>
<dbReference type="STRING" id="1121302.SAMN02745163_01351"/>
<accession>A0A1M6GQH9</accession>
<sequence length="373" mass="43226">MGIKDLFSKEKVEPKVLIESNSPNCNIQAIVEEDNRCVYFYLFGQSDSNDRFMNPCWVRNYEKAPKEVDVQAMQNGYAPMLPSDYCAHPNGAEKLDASKLEIVWFEEGDGAALLYNNEILSVIPGWAGPQFSGYSRDCVEESQFAWPLGNSSENVLYERVRKAKEFWDNWNDESWGEIQTEYLATIEKSIGKYEKYYAIDGGHWPPKAMVTIEKDDLTYIITMGVSVIPQPKVEMYFEEPKYHRRFELGFVIETELLNKNRNGILSYISAQTTLPWTYLTWLGHGHTIPCNQISSDLAEFPYVLLVNNKGFEYVPDIKLPLYREDEVNILWMVPLTIEEKKYAEDKGSECLIEEHLKDSEELWIFRGKSKFNI</sequence>
<gene>
    <name evidence="2" type="ORF">SAMN02745163_01351</name>
</gene>
<reference evidence="2 3" key="1">
    <citation type="submission" date="2016-11" db="EMBL/GenBank/DDBJ databases">
        <authorList>
            <person name="Jaros S."/>
            <person name="Januszkiewicz K."/>
            <person name="Wedrychowicz H."/>
        </authorList>
    </citation>
    <scope>NUCLEOTIDE SEQUENCE [LARGE SCALE GENOMIC DNA]</scope>
    <source>
        <strain evidence="2 3">DSM 21758</strain>
    </source>
</reference>
<evidence type="ECO:0000313" key="3">
    <source>
        <dbReference type="Proteomes" id="UP000184310"/>
    </source>
</evidence>
<dbReference type="InterPro" id="IPR020941">
    <property type="entry name" value="SUFU-like_domain"/>
</dbReference>